<dbReference type="GO" id="GO:0016829">
    <property type="term" value="F:lyase activity"/>
    <property type="evidence" value="ECO:0007669"/>
    <property type="project" value="UniProtKB-KW"/>
</dbReference>
<feature type="non-terminal residue" evidence="3">
    <location>
        <position position="1"/>
    </location>
</feature>
<reference evidence="3" key="1">
    <citation type="submission" date="2018-05" db="EMBL/GenBank/DDBJ databases">
        <title>Draft genome of Mucuna pruriens seed.</title>
        <authorList>
            <person name="Nnadi N.E."/>
            <person name="Vos R."/>
            <person name="Hasami M.H."/>
            <person name="Devisetty U.K."/>
            <person name="Aguiy J.C."/>
        </authorList>
    </citation>
    <scope>NUCLEOTIDE SEQUENCE [LARGE SCALE GENOMIC DNA]</scope>
    <source>
        <strain evidence="3">JCA_2017</strain>
    </source>
</reference>
<dbReference type="SUPFAM" id="SSF53800">
    <property type="entry name" value="Chelatase"/>
    <property type="match status" value="1"/>
</dbReference>
<evidence type="ECO:0000313" key="3">
    <source>
        <dbReference type="EMBL" id="RDX84486.1"/>
    </source>
</evidence>
<dbReference type="STRING" id="157652.A0A371G1Q3"/>
<accession>A0A371G1Q3</accession>
<dbReference type="CDD" id="cd03416">
    <property type="entry name" value="CbiX_SirB_N"/>
    <property type="match status" value="1"/>
</dbReference>
<dbReference type="Pfam" id="PF01903">
    <property type="entry name" value="CbiX"/>
    <property type="match status" value="1"/>
</dbReference>
<dbReference type="GO" id="GO:0046872">
    <property type="term" value="F:metal ion binding"/>
    <property type="evidence" value="ECO:0007669"/>
    <property type="project" value="UniProtKB-KW"/>
</dbReference>
<organism evidence="3 4">
    <name type="scientific">Mucuna pruriens</name>
    <name type="common">Velvet bean</name>
    <name type="synonym">Dolichos pruriens</name>
    <dbReference type="NCBI Taxonomy" id="157652"/>
    <lineage>
        <taxon>Eukaryota</taxon>
        <taxon>Viridiplantae</taxon>
        <taxon>Streptophyta</taxon>
        <taxon>Embryophyta</taxon>
        <taxon>Tracheophyta</taxon>
        <taxon>Spermatophyta</taxon>
        <taxon>Magnoliopsida</taxon>
        <taxon>eudicotyledons</taxon>
        <taxon>Gunneridae</taxon>
        <taxon>Pentapetalae</taxon>
        <taxon>rosids</taxon>
        <taxon>fabids</taxon>
        <taxon>Fabales</taxon>
        <taxon>Fabaceae</taxon>
        <taxon>Papilionoideae</taxon>
        <taxon>50 kb inversion clade</taxon>
        <taxon>NPAAA clade</taxon>
        <taxon>indigoferoid/millettioid clade</taxon>
        <taxon>Phaseoleae</taxon>
        <taxon>Mucuna</taxon>
    </lineage>
</organism>
<name>A0A371G1Q3_MUCPR</name>
<dbReference type="InterPro" id="IPR050963">
    <property type="entry name" value="Sirohydro_Cobaltochel/CbiX"/>
</dbReference>
<keyword evidence="2" id="KW-0456">Lyase</keyword>
<dbReference type="AlphaFoldDB" id="A0A371G1Q3"/>
<keyword evidence="1" id="KW-0479">Metal-binding</keyword>
<proteinExistence type="predicted"/>
<dbReference type="PANTHER" id="PTHR33542">
    <property type="entry name" value="SIROHYDROCHLORIN FERROCHELATASE, CHLOROPLASTIC"/>
    <property type="match status" value="1"/>
</dbReference>
<keyword evidence="4" id="KW-1185">Reference proteome</keyword>
<dbReference type="Proteomes" id="UP000257109">
    <property type="component" value="Unassembled WGS sequence"/>
</dbReference>
<dbReference type="PANTHER" id="PTHR33542:SF3">
    <property type="entry name" value="SIROHYDROCHLORIN FERROCHELATASE, CHLOROPLASTIC"/>
    <property type="match status" value="1"/>
</dbReference>
<evidence type="ECO:0000256" key="1">
    <source>
        <dbReference type="ARBA" id="ARBA00022723"/>
    </source>
</evidence>
<sequence>MFLDVLVRWWPLSVEPPLPPPSATISLEIDYYCLSEMRFSASEIGTNPRWVPFKSSNFLCCSSKPQNVSRFFCLSTQNGGFRENSSEVGPGDAVIIVDHGSRRKESNLMLNGFVEMFKHKTGYEIVEPAHMELAEPSIRDAFQSCVQQGAHRIIVSPFFLSPGRHWSQDIPSLSAEAAKEHPDVSYIVTAPLGLHELLVDVVNDRIKHCLKHVGGDANECSEPKQVGIDCSMSA</sequence>
<gene>
    <name evidence="3" type="primary">SIRB</name>
    <name evidence="3" type="ORF">CR513_34454</name>
</gene>
<dbReference type="Gene3D" id="3.40.50.1400">
    <property type="match status" value="1"/>
</dbReference>
<evidence type="ECO:0000313" key="4">
    <source>
        <dbReference type="Proteomes" id="UP000257109"/>
    </source>
</evidence>
<dbReference type="EMBL" id="QJKJ01007034">
    <property type="protein sequence ID" value="RDX84486.1"/>
    <property type="molecule type" value="Genomic_DNA"/>
</dbReference>
<comment type="caution">
    <text evidence="3">The sequence shown here is derived from an EMBL/GenBank/DDBJ whole genome shotgun (WGS) entry which is preliminary data.</text>
</comment>
<dbReference type="OrthoDB" id="3543at2759"/>
<protein>
    <submittedName>
        <fullName evidence="3">Sirohydrochlorin ferrochelatase, chloroplastic</fullName>
    </submittedName>
</protein>
<dbReference type="InterPro" id="IPR002762">
    <property type="entry name" value="CbiX-like"/>
</dbReference>
<evidence type="ECO:0000256" key="2">
    <source>
        <dbReference type="ARBA" id="ARBA00023239"/>
    </source>
</evidence>